<reference evidence="1" key="1">
    <citation type="journal article" date="2021" name="New Phytol.">
        <title>Evolutionary innovations through gain and loss of genes in the ectomycorrhizal Boletales.</title>
        <authorList>
            <person name="Wu G."/>
            <person name="Miyauchi S."/>
            <person name="Morin E."/>
            <person name="Kuo A."/>
            <person name="Drula E."/>
            <person name="Varga T."/>
            <person name="Kohler A."/>
            <person name="Feng B."/>
            <person name="Cao Y."/>
            <person name="Lipzen A."/>
            <person name="Daum C."/>
            <person name="Hundley H."/>
            <person name="Pangilinan J."/>
            <person name="Johnson J."/>
            <person name="Barry K."/>
            <person name="LaButti K."/>
            <person name="Ng V."/>
            <person name="Ahrendt S."/>
            <person name="Min B."/>
            <person name="Choi I.G."/>
            <person name="Park H."/>
            <person name="Plett J.M."/>
            <person name="Magnuson J."/>
            <person name="Spatafora J.W."/>
            <person name="Nagy L.G."/>
            <person name="Henrissat B."/>
            <person name="Grigoriev I.V."/>
            <person name="Yang Z.L."/>
            <person name="Xu J."/>
            <person name="Martin F.M."/>
        </authorList>
    </citation>
    <scope>NUCLEOTIDE SEQUENCE</scope>
    <source>
        <strain evidence="1">KKN 215</strain>
    </source>
</reference>
<name>A0A8K0UV51_9AGAR</name>
<keyword evidence="2" id="KW-1185">Reference proteome</keyword>
<feature type="non-terminal residue" evidence="1">
    <location>
        <position position="228"/>
    </location>
</feature>
<proteinExistence type="predicted"/>
<dbReference type="EMBL" id="JAEVFJ010000004">
    <property type="protein sequence ID" value="KAH8105410.1"/>
    <property type="molecule type" value="Genomic_DNA"/>
</dbReference>
<protein>
    <submittedName>
        <fullName evidence="1">Uncharacterized protein</fullName>
    </submittedName>
</protein>
<sequence>MGELRFAPHHAMGVEAVVIGRVGHWQPATPLSCANYQSPNFPHEVWAVRERCIYDDEPGTARAIRICFECYHREVVVGNSVRRFERSKRFILIPTVRCSTGSSRLSGNTKSASFIYTACSPVSCSRLASLNSLASAASYWSLFNCSRAVYRIAHLEDSLETSVVRTKDEWAVLRPYHDGCVSRRGQLPRMSFATRLMQCQHAVIEDTQPFSCLIDTIYHAIYSWFKTA</sequence>
<dbReference type="Proteomes" id="UP000813824">
    <property type="component" value="Unassembled WGS sequence"/>
</dbReference>
<comment type="caution">
    <text evidence="1">The sequence shown here is derived from an EMBL/GenBank/DDBJ whole genome shotgun (WGS) entry which is preliminary data.</text>
</comment>
<evidence type="ECO:0000313" key="1">
    <source>
        <dbReference type="EMBL" id="KAH8105410.1"/>
    </source>
</evidence>
<organism evidence="1 2">
    <name type="scientific">Cristinia sonorae</name>
    <dbReference type="NCBI Taxonomy" id="1940300"/>
    <lineage>
        <taxon>Eukaryota</taxon>
        <taxon>Fungi</taxon>
        <taxon>Dikarya</taxon>
        <taxon>Basidiomycota</taxon>
        <taxon>Agaricomycotina</taxon>
        <taxon>Agaricomycetes</taxon>
        <taxon>Agaricomycetidae</taxon>
        <taxon>Agaricales</taxon>
        <taxon>Pleurotineae</taxon>
        <taxon>Stephanosporaceae</taxon>
        <taxon>Cristinia</taxon>
    </lineage>
</organism>
<gene>
    <name evidence="1" type="ORF">BXZ70DRAFT_524571</name>
</gene>
<accession>A0A8K0UV51</accession>
<dbReference type="AlphaFoldDB" id="A0A8K0UV51"/>
<evidence type="ECO:0000313" key="2">
    <source>
        <dbReference type="Proteomes" id="UP000813824"/>
    </source>
</evidence>